<keyword evidence="7 8" id="KW-0472">Membrane</keyword>
<sequence>MRNFQDGFEVSINRNNLTIRDAHVNNRFLFGVERSLPLLAFSTRLTNPMAADADGNLPMPADLEKGDPSAAHAPSSPPAADEGGSVVRSVVDRWRREDLLERGGLVLRALLLLFSLLASIITASNKHGDWKDFDHYQEYKYLLAVSILALLYSAAQVWRQAHRFSTGRDLVPRNYAGIVDFAGDQVVAYLLISGASAAIPLTNRMREGSDNIFTDSSSAAISMAFFAFVSSGLSALISGFKLSKQTYI</sequence>
<feature type="region of interest" description="Disordered" evidence="9">
    <location>
        <begin position="53"/>
        <end position="84"/>
    </location>
</feature>
<dbReference type="Pfam" id="PF04535">
    <property type="entry name" value="CASP_dom"/>
    <property type="match status" value="1"/>
</dbReference>
<dbReference type="EMBL" id="JACMSC010000006">
    <property type="protein sequence ID" value="KAG6518133.1"/>
    <property type="molecule type" value="Genomic_DNA"/>
</dbReference>
<comment type="subunit">
    <text evidence="3 8">Homodimer and heterodimers.</text>
</comment>
<keyword evidence="6 8" id="KW-1133">Transmembrane helix</keyword>
<evidence type="ECO:0000313" key="11">
    <source>
        <dbReference type="EMBL" id="KAG6518133.1"/>
    </source>
</evidence>
<gene>
    <name evidence="11" type="ORF">ZIOFF_021535</name>
</gene>
<evidence type="ECO:0000256" key="8">
    <source>
        <dbReference type="RuleBase" id="RU361233"/>
    </source>
</evidence>
<keyword evidence="5 8" id="KW-0812">Transmembrane</keyword>
<evidence type="ECO:0000256" key="2">
    <source>
        <dbReference type="ARBA" id="ARBA00007651"/>
    </source>
</evidence>
<proteinExistence type="inferred from homology"/>
<organism evidence="11 12">
    <name type="scientific">Zingiber officinale</name>
    <name type="common">Ginger</name>
    <name type="synonym">Amomum zingiber</name>
    <dbReference type="NCBI Taxonomy" id="94328"/>
    <lineage>
        <taxon>Eukaryota</taxon>
        <taxon>Viridiplantae</taxon>
        <taxon>Streptophyta</taxon>
        <taxon>Embryophyta</taxon>
        <taxon>Tracheophyta</taxon>
        <taxon>Spermatophyta</taxon>
        <taxon>Magnoliopsida</taxon>
        <taxon>Liliopsida</taxon>
        <taxon>Zingiberales</taxon>
        <taxon>Zingiberaceae</taxon>
        <taxon>Zingiber</taxon>
    </lineage>
</organism>
<protein>
    <recommendedName>
        <fullName evidence="8">CASP-like protein</fullName>
    </recommendedName>
</protein>
<evidence type="ECO:0000313" key="12">
    <source>
        <dbReference type="Proteomes" id="UP000734854"/>
    </source>
</evidence>
<feature type="transmembrane region" description="Helical" evidence="8">
    <location>
        <begin position="178"/>
        <end position="199"/>
    </location>
</feature>
<comment type="caution">
    <text evidence="11">The sequence shown here is derived from an EMBL/GenBank/DDBJ whole genome shotgun (WGS) entry which is preliminary data.</text>
</comment>
<feature type="transmembrane region" description="Helical" evidence="8">
    <location>
        <begin position="141"/>
        <end position="158"/>
    </location>
</feature>
<evidence type="ECO:0000256" key="6">
    <source>
        <dbReference type="ARBA" id="ARBA00022989"/>
    </source>
</evidence>
<dbReference type="Proteomes" id="UP000734854">
    <property type="component" value="Unassembled WGS sequence"/>
</dbReference>
<comment type="similarity">
    <text evidence="2 8">Belongs to the Casparian strip membrane proteins (CASP) family.</text>
</comment>
<feature type="domain" description="Casparian strip membrane protein" evidence="10">
    <location>
        <begin position="100"/>
        <end position="229"/>
    </location>
</feature>
<dbReference type="AlphaFoldDB" id="A0A8J5LJM8"/>
<dbReference type="PANTHER" id="PTHR33573:SF57">
    <property type="entry name" value="CASP-LIKE PROTEIN 4B1"/>
    <property type="match status" value="1"/>
</dbReference>
<comment type="subcellular location">
    <subcellularLocation>
        <location evidence="1 8">Cell membrane</location>
        <topology evidence="1 8">Multi-pass membrane protein</topology>
    </subcellularLocation>
</comment>
<evidence type="ECO:0000256" key="9">
    <source>
        <dbReference type="SAM" id="MobiDB-lite"/>
    </source>
</evidence>
<evidence type="ECO:0000256" key="5">
    <source>
        <dbReference type="ARBA" id="ARBA00022692"/>
    </source>
</evidence>
<evidence type="ECO:0000256" key="1">
    <source>
        <dbReference type="ARBA" id="ARBA00004651"/>
    </source>
</evidence>
<accession>A0A8J5LJM8</accession>
<evidence type="ECO:0000256" key="3">
    <source>
        <dbReference type="ARBA" id="ARBA00011489"/>
    </source>
</evidence>
<evidence type="ECO:0000259" key="10">
    <source>
        <dbReference type="Pfam" id="PF04535"/>
    </source>
</evidence>
<name>A0A8J5LJM8_ZINOF</name>
<feature type="transmembrane region" description="Helical" evidence="8">
    <location>
        <begin position="219"/>
        <end position="240"/>
    </location>
</feature>
<evidence type="ECO:0000256" key="4">
    <source>
        <dbReference type="ARBA" id="ARBA00022475"/>
    </source>
</evidence>
<feature type="compositionally biased region" description="Low complexity" evidence="9">
    <location>
        <begin position="68"/>
        <end position="84"/>
    </location>
</feature>
<dbReference type="InterPro" id="IPR006702">
    <property type="entry name" value="CASP_dom"/>
</dbReference>
<keyword evidence="12" id="KW-1185">Reference proteome</keyword>
<evidence type="ECO:0000256" key="7">
    <source>
        <dbReference type="ARBA" id="ARBA00023136"/>
    </source>
</evidence>
<reference evidence="11 12" key="1">
    <citation type="submission" date="2020-08" db="EMBL/GenBank/DDBJ databases">
        <title>Plant Genome Project.</title>
        <authorList>
            <person name="Zhang R.-G."/>
        </authorList>
    </citation>
    <scope>NUCLEOTIDE SEQUENCE [LARGE SCALE GENOMIC DNA]</scope>
    <source>
        <tissue evidence="11">Rhizome</tissue>
    </source>
</reference>
<dbReference type="GO" id="GO:0005886">
    <property type="term" value="C:plasma membrane"/>
    <property type="evidence" value="ECO:0007669"/>
    <property type="project" value="UniProtKB-SubCell"/>
</dbReference>
<dbReference type="PANTHER" id="PTHR33573">
    <property type="entry name" value="CASP-LIKE PROTEIN 4A4"/>
    <property type="match status" value="1"/>
</dbReference>
<keyword evidence="4 8" id="KW-1003">Cell membrane</keyword>
<feature type="transmembrane region" description="Helical" evidence="8">
    <location>
        <begin position="105"/>
        <end position="121"/>
    </location>
</feature>